<gene>
    <name evidence="1" type="ORF">GCM10022377_07880</name>
</gene>
<comment type="caution">
    <text evidence="1">The sequence shown here is derived from an EMBL/GenBank/DDBJ whole genome shotgun (WGS) entry which is preliminary data.</text>
</comment>
<dbReference type="RefSeq" id="WP_344880264.1">
    <property type="nucleotide sequence ID" value="NZ_BAABCJ010000001.1"/>
</dbReference>
<protein>
    <recommendedName>
        <fullName evidence="3">Squalene cyclase</fullName>
    </recommendedName>
</protein>
<dbReference type="SUPFAM" id="SSF48239">
    <property type="entry name" value="Terpenoid cyclases/Protein prenyltransferases"/>
    <property type="match status" value="1"/>
</dbReference>
<organism evidence="1 2">
    <name type="scientific">Zhihengliuella alba</name>
    <dbReference type="NCBI Taxonomy" id="547018"/>
    <lineage>
        <taxon>Bacteria</taxon>
        <taxon>Bacillati</taxon>
        <taxon>Actinomycetota</taxon>
        <taxon>Actinomycetes</taxon>
        <taxon>Micrococcales</taxon>
        <taxon>Micrococcaceae</taxon>
        <taxon>Zhihengliuella</taxon>
    </lineage>
</organism>
<evidence type="ECO:0008006" key="3">
    <source>
        <dbReference type="Google" id="ProtNLM"/>
    </source>
</evidence>
<dbReference type="Gene3D" id="1.50.10.20">
    <property type="match status" value="1"/>
</dbReference>
<sequence>MDKKLEAWLLDSDPALRWQVERDLLDAPPTVWESTRAKVATEGIGAELLSRQDPEGTWAGGAFFPSDWEFREDRPQPWTATTWVLTDLREWGVDARVLGGTAERLERIVWEYDDLPYWQGEVDCCINSWTLSNGLWLGADVDGITTWFLDHQLPDGGWNCEWTEGSSRPSFHSTLNALVGLLDYQVATGDADRVRAARRRGEEYLLERSLFRRLSTGEPFSERALSLAHPRRAYYNVLAAADYFRAAGVADGTVADERLAEAIGIIRAQRQPDGRWLQGHRLAGEVWAHVDVPAGEPSKWVTFQALRVLAWWDRFTTTTAVPGTVQRR</sequence>
<keyword evidence="2" id="KW-1185">Reference proteome</keyword>
<dbReference type="InterPro" id="IPR008930">
    <property type="entry name" value="Terpenoid_cyclase/PrenylTrfase"/>
</dbReference>
<accession>A0ABP7CZM2</accession>
<proteinExistence type="predicted"/>
<reference evidence="2" key="1">
    <citation type="journal article" date="2019" name="Int. J. Syst. Evol. Microbiol.">
        <title>The Global Catalogue of Microorganisms (GCM) 10K type strain sequencing project: providing services to taxonomists for standard genome sequencing and annotation.</title>
        <authorList>
            <consortium name="The Broad Institute Genomics Platform"/>
            <consortium name="The Broad Institute Genome Sequencing Center for Infectious Disease"/>
            <person name="Wu L."/>
            <person name="Ma J."/>
        </authorList>
    </citation>
    <scope>NUCLEOTIDE SEQUENCE [LARGE SCALE GENOMIC DNA]</scope>
    <source>
        <strain evidence="2">JCM 16961</strain>
    </source>
</reference>
<dbReference type="EMBL" id="BAABCJ010000001">
    <property type="protein sequence ID" value="GAA3697409.1"/>
    <property type="molecule type" value="Genomic_DNA"/>
</dbReference>
<dbReference type="Proteomes" id="UP001501536">
    <property type="component" value="Unassembled WGS sequence"/>
</dbReference>
<evidence type="ECO:0000313" key="1">
    <source>
        <dbReference type="EMBL" id="GAA3697409.1"/>
    </source>
</evidence>
<name>A0ABP7CZM2_9MICC</name>
<evidence type="ECO:0000313" key="2">
    <source>
        <dbReference type="Proteomes" id="UP001501536"/>
    </source>
</evidence>